<gene>
    <name evidence="7" type="ORF">GCM10009799_14500</name>
</gene>
<dbReference type="Pfam" id="PF07291">
    <property type="entry name" value="MauE"/>
    <property type="match status" value="1"/>
</dbReference>
<evidence type="ECO:0000256" key="5">
    <source>
        <dbReference type="SAM" id="Phobius"/>
    </source>
</evidence>
<dbReference type="Proteomes" id="UP001501585">
    <property type="component" value="Unassembled WGS sequence"/>
</dbReference>
<feature type="transmembrane region" description="Helical" evidence="5">
    <location>
        <begin position="46"/>
        <end position="68"/>
    </location>
</feature>
<keyword evidence="4 5" id="KW-0472">Membrane</keyword>
<dbReference type="InterPro" id="IPR009908">
    <property type="entry name" value="Methylamine_util_MauE"/>
</dbReference>
<proteinExistence type="predicted"/>
<evidence type="ECO:0000256" key="4">
    <source>
        <dbReference type="ARBA" id="ARBA00023136"/>
    </source>
</evidence>
<comment type="caution">
    <text evidence="7">The sequence shown here is derived from an EMBL/GenBank/DDBJ whole genome shotgun (WGS) entry which is preliminary data.</text>
</comment>
<evidence type="ECO:0000256" key="3">
    <source>
        <dbReference type="ARBA" id="ARBA00022989"/>
    </source>
</evidence>
<feature type="transmembrane region" description="Helical" evidence="5">
    <location>
        <begin position="75"/>
        <end position="96"/>
    </location>
</feature>
<dbReference type="EMBL" id="BAAAPC010000005">
    <property type="protein sequence ID" value="GAA1989818.1"/>
    <property type="molecule type" value="Genomic_DNA"/>
</dbReference>
<evidence type="ECO:0000256" key="1">
    <source>
        <dbReference type="ARBA" id="ARBA00004141"/>
    </source>
</evidence>
<dbReference type="RefSeq" id="WP_344161013.1">
    <property type="nucleotide sequence ID" value="NZ_BAAAPC010000005.1"/>
</dbReference>
<evidence type="ECO:0000313" key="8">
    <source>
        <dbReference type="Proteomes" id="UP001501585"/>
    </source>
</evidence>
<keyword evidence="2 5" id="KW-0812">Transmembrane</keyword>
<organism evidence="7 8">
    <name type="scientific">Nocardiopsis rhodophaea</name>
    <dbReference type="NCBI Taxonomy" id="280238"/>
    <lineage>
        <taxon>Bacteria</taxon>
        <taxon>Bacillati</taxon>
        <taxon>Actinomycetota</taxon>
        <taxon>Actinomycetes</taxon>
        <taxon>Streptosporangiales</taxon>
        <taxon>Nocardiopsidaceae</taxon>
        <taxon>Nocardiopsis</taxon>
    </lineage>
</organism>
<accession>A0ABN2SNL7</accession>
<sequence length="182" mass="18842">MPYVAIGACCLIGVVFFVSSLSKVRGPRRFGDFVLSVRRVPVVPPRLAPVVAQSVLAVEFTVWILLVVPTPLTAAIGCALAAVLLVVFVVGIASVLRQGTAVPCRCFGTTTVPLGLPHLIRNIILSTIATAGAVSVLATPIPGEWAQHPGAFAAAIVGVLLGGLVVVLDDVLDLFLPPVPRP</sequence>
<keyword evidence="3 5" id="KW-1133">Transmembrane helix</keyword>
<feature type="transmembrane region" description="Helical" evidence="5">
    <location>
        <begin position="150"/>
        <end position="168"/>
    </location>
</feature>
<evidence type="ECO:0000256" key="2">
    <source>
        <dbReference type="ARBA" id="ARBA00022692"/>
    </source>
</evidence>
<name>A0ABN2SNL7_9ACTN</name>
<evidence type="ECO:0000259" key="6">
    <source>
        <dbReference type="Pfam" id="PF07291"/>
    </source>
</evidence>
<reference evidence="7 8" key="1">
    <citation type="journal article" date="2019" name="Int. J. Syst. Evol. Microbiol.">
        <title>The Global Catalogue of Microorganisms (GCM) 10K type strain sequencing project: providing services to taxonomists for standard genome sequencing and annotation.</title>
        <authorList>
            <consortium name="The Broad Institute Genomics Platform"/>
            <consortium name="The Broad Institute Genome Sequencing Center for Infectious Disease"/>
            <person name="Wu L."/>
            <person name="Ma J."/>
        </authorList>
    </citation>
    <scope>NUCLEOTIDE SEQUENCE [LARGE SCALE GENOMIC DNA]</scope>
    <source>
        <strain evidence="7 8">JCM 15313</strain>
    </source>
</reference>
<feature type="domain" description="Methylamine utilisation protein MauE" evidence="6">
    <location>
        <begin position="1"/>
        <end position="133"/>
    </location>
</feature>
<protein>
    <recommendedName>
        <fullName evidence="6">Methylamine utilisation protein MauE domain-containing protein</fullName>
    </recommendedName>
</protein>
<evidence type="ECO:0000313" key="7">
    <source>
        <dbReference type="EMBL" id="GAA1989818.1"/>
    </source>
</evidence>
<feature type="transmembrane region" description="Helical" evidence="5">
    <location>
        <begin position="116"/>
        <end position="138"/>
    </location>
</feature>
<comment type="subcellular location">
    <subcellularLocation>
        <location evidence="1">Membrane</location>
        <topology evidence="1">Multi-pass membrane protein</topology>
    </subcellularLocation>
</comment>
<keyword evidence="8" id="KW-1185">Reference proteome</keyword>